<dbReference type="InterPro" id="IPR009060">
    <property type="entry name" value="UBA-like_sf"/>
</dbReference>
<evidence type="ECO:0000313" key="4">
    <source>
        <dbReference type="Proteomes" id="UP000324897"/>
    </source>
</evidence>
<feature type="compositionally biased region" description="Basic residues" evidence="1">
    <location>
        <begin position="13"/>
        <end position="24"/>
    </location>
</feature>
<dbReference type="PANTHER" id="PTHR21494">
    <property type="entry name" value="ACTIVATING SIGNAL COINTEGRATOR 1 COMPLEX SUBUNIT 2 ASC-1 COMPLEX SUBUNIT P100"/>
    <property type="match status" value="1"/>
</dbReference>
<feature type="region of interest" description="Disordered" evidence="1">
    <location>
        <begin position="619"/>
        <end position="659"/>
    </location>
</feature>
<feature type="compositionally biased region" description="Polar residues" evidence="1">
    <location>
        <begin position="623"/>
        <end position="640"/>
    </location>
</feature>
<proteinExistence type="predicted"/>
<feature type="compositionally biased region" description="Basic residues" evidence="1">
    <location>
        <begin position="796"/>
        <end position="806"/>
    </location>
</feature>
<dbReference type="PANTHER" id="PTHR21494:SF0">
    <property type="entry name" value="ACTIVATING SIGNAL COINTEGRATOR 1 COMPLEX SUBUNIT 2"/>
    <property type="match status" value="1"/>
</dbReference>
<reference evidence="3 4" key="1">
    <citation type="journal article" date="2019" name="Sci. Rep.">
        <title>A high-quality genome of Eragrostis curvula grass provides insights into Poaceae evolution and supports new strategies to enhance forage quality.</title>
        <authorList>
            <person name="Carballo J."/>
            <person name="Santos B.A.C.M."/>
            <person name="Zappacosta D."/>
            <person name="Garbus I."/>
            <person name="Selva J.P."/>
            <person name="Gallo C.A."/>
            <person name="Diaz A."/>
            <person name="Albertini E."/>
            <person name="Caccamo M."/>
            <person name="Echenique V."/>
        </authorList>
    </citation>
    <scope>NUCLEOTIDE SEQUENCE [LARGE SCALE GENOMIC DNA]</scope>
    <source>
        <strain evidence="4">cv. Victoria</strain>
        <tissue evidence="3">Leaf</tissue>
    </source>
</reference>
<feature type="compositionally biased region" description="Basic and acidic residues" evidence="1">
    <location>
        <begin position="857"/>
        <end position="868"/>
    </location>
</feature>
<dbReference type="PROSITE" id="PS51140">
    <property type="entry name" value="CUE"/>
    <property type="match status" value="1"/>
</dbReference>
<feature type="compositionally biased region" description="Pro residues" evidence="1">
    <location>
        <begin position="47"/>
        <end position="56"/>
    </location>
</feature>
<evidence type="ECO:0000259" key="2">
    <source>
        <dbReference type="PROSITE" id="PS51140"/>
    </source>
</evidence>
<feature type="compositionally biased region" description="Low complexity" evidence="1">
    <location>
        <begin position="36"/>
        <end position="46"/>
    </location>
</feature>
<feature type="non-terminal residue" evidence="3">
    <location>
        <position position="1"/>
    </location>
</feature>
<dbReference type="Gramene" id="TVU48024">
    <property type="protein sequence ID" value="TVU48024"/>
    <property type="gene ID" value="EJB05_07645"/>
</dbReference>
<protein>
    <recommendedName>
        <fullName evidence="2">CUE domain-containing protein</fullName>
    </recommendedName>
</protein>
<name>A0A5J9WL88_9POAL</name>
<dbReference type="AlphaFoldDB" id="A0A5J9WL88"/>
<dbReference type="Proteomes" id="UP000324897">
    <property type="component" value="Chromosome 5"/>
</dbReference>
<dbReference type="Pfam" id="PF02845">
    <property type="entry name" value="CUE"/>
    <property type="match status" value="1"/>
</dbReference>
<dbReference type="CDD" id="cd14364">
    <property type="entry name" value="CUE_ASCC2"/>
    <property type="match status" value="1"/>
</dbReference>
<evidence type="ECO:0000256" key="1">
    <source>
        <dbReference type="SAM" id="MobiDB-lite"/>
    </source>
</evidence>
<dbReference type="InterPro" id="IPR052586">
    <property type="entry name" value="ASCC2"/>
</dbReference>
<sequence length="915" mass="100233">MSSAPPAHQSKPSNHHRRHHHNHPGPRQQQPPPPQQRYVPKSAAPAAPNPSPPPPSLTAALRSSTASSSASSAGGSSSGGVGAAADAFVAYLPHDEAVAAGLGGVDAQESQTVVDLLNDALAALLRAPPREFWRQVAQNSSLHDFLDSYLQFRHRWYDLPHRGPKGTVAGLVVGELELCRRVFMVLYRISSNKDPGAGRGESLSVKEHAALLLEKKLLDLPKLLDICAIYEHDNSKLTSLLVTNAINAQPNVLDGINIVIPQFLKIFHTMYDRCMTSVQMLTSPGSNDRGYAQLQKDFLEVLDFINDGIVTLDSFVGAYQPAALLFCANFEMSHRVEELPNTLARLHDSLLPSLLQGFKVMSGSQGNGETSPNSILSNVALGIRMLSKRTVRFGWRLLHYCYLNDQLKEHDAQASTKMFPAKVEDPMIRGDILVQTLKDINREASFSSQVNHANTFLRALEQEFQLMSHIGNIRNKGWIYMDDEQFQFLSRLCGFDHTSWNVPSLPISSHGGELQKKDEEAAIIESKISQIRDLFPDYGKGFLAACLEAYNLNPEEVIQRILEGTLHQDLLALDTSLEEMPQKKPAPTAGKDKGKGILVETPQATNKPPKIAEIRHTVEDGPSSVSSASQGPYSSVSSVPQGRFTRKGNDDMPETATLDSKNAKDAIRSAILESQYEYEDEYDDSFDDLGFSVVESSYEETDGANDTEAPSQGPRWSSQKKPQFYVKDGKNYSYKVAGSVAVSSAREAAVVHQTEKDTIYGLGRGGNIPFGVPNRQHIVVEEDRGNDANSFIRGGSNHRGRGRRGGRGQGNPTQENENSRGQGFGRGGRRGGWNQGNSAEEDGDSNVRQQGFGRGARRGDRNQDHSVEDNEDHDSAQGFARGGPGPRGGGGRRGGRNHNRRDRAMKKHMQGMTGL</sequence>
<dbReference type="SUPFAM" id="SSF46934">
    <property type="entry name" value="UBA-like"/>
    <property type="match status" value="1"/>
</dbReference>
<feature type="compositionally biased region" description="Basic residues" evidence="1">
    <location>
        <begin position="893"/>
        <end position="909"/>
    </location>
</feature>
<feature type="compositionally biased region" description="Gly residues" evidence="1">
    <location>
        <begin position="822"/>
        <end position="834"/>
    </location>
</feature>
<dbReference type="OrthoDB" id="5577209at2759"/>
<feature type="compositionally biased region" description="Gly residues" evidence="1">
    <location>
        <begin position="880"/>
        <end position="892"/>
    </location>
</feature>
<keyword evidence="4" id="KW-1185">Reference proteome</keyword>
<evidence type="ECO:0000313" key="3">
    <source>
        <dbReference type="EMBL" id="TVU48024.1"/>
    </source>
</evidence>
<organism evidence="3 4">
    <name type="scientific">Eragrostis curvula</name>
    <name type="common">weeping love grass</name>
    <dbReference type="NCBI Taxonomy" id="38414"/>
    <lineage>
        <taxon>Eukaryota</taxon>
        <taxon>Viridiplantae</taxon>
        <taxon>Streptophyta</taxon>
        <taxon>Embryophyta</taxon>
        <taxon>Tracheophyta</taxon>
        <taxon>Spermatophyta</taxon>
        <taxon>Magnoliopsida</taxon>
        <taxon>Liliopsida</taxon>
        <taxon>Poales</taxon>
        <taxon>Poaceae</taxon>
        <taxon>PACMAD clade</taxon>
        <taxon>Chloridoideae</taxon>
        <taxon>Eragrostideae</taxon>
        <taxon>Eragrostidinae</taxon>
        <taxon>Eragrostis</taxon>
    </lineage>
</organism>
<feature type="compositionally biased region" description="Low complexity" evidence="1">
    <location>
        <begin position="57"/>
        <end position="75"/>
    </location>
</feature>
<comment type="caution">
    <text evidence="3">The sequence shown here is derived from an EMBL/GenBank/DDBJ whole genome shotgun (WGS) entry which is preliminary data.</text>
</comment>
<dbReference type="InterPro" id="IPR041800">
    <property type="entry name" value="ASCC2_CUE"/>
</dbReference>
<feature type="region of interest" description="Disordered" evidence="1">
    <location>
        <begin position="698"/>
        <end position="721"/>
    </location>
</feature>
<dbReference type="SMART" id="SM00546">
    <property type="entry name" value="CUE"/>
    <property type="match status" value="1"/>
</dbReference>
<gene>
    <name evidence="3" type="ORF">EJB05_07645</name>
</gene>
<dbReference type="GO" id="GO:0043130">
    <property type="term" value="F:ubiquitin binding"/>
    <property type="evidence" value="ECO:0007669"/>
    <property type="project" value="InterPro"/>
</dbReference>
<dbReference type="InterPro" id="IPR003892">
    <property type="entry name" value="CUE"/>
</dbReference>
<feature type="domain" description="CUE" evidence="2">
    <location>
        <begin position="523"/>
        <end position="566"/>
    </location>
</feature>
<feature type="region of interest" description="Disordered" evidence="1">
    <location>
        <begin position="781"/>
        <end position="915"/>
    </location>
</feature>
<dbReference type="Gene3D" id="1.10.8.10">
    <property type="entry name" value="DNA helicase RuvA subunit, C-terminal domain"/>
    <property type="match status" value="1"/>
</dbReference>
<accession>A0A5J9WL88</accession>
<dbReference type="EMBL" id="RWGY01000004">
    <property type="protein sequence ID" value="TVU48024.1"/>
    <property type="molecule type" value="Genomic_DNA"/>
</dbReference>
<feature type="compositionally biased region" description="Polar residues" evidence="1">
    <location>
        <begin position="708"/>
        <end position="721"/>
    </location>
</feature>
<feature type="region of interest" description="Disordered" evidence="1">
    <location>
        <begin position="1"/>
        <end position="79"/>
    </location>
</feature>